<dbReference type="KEGG" id="rsin:B6N60_04594"/>
<evidence type="ECO:0000313" key="2">
    <source>
        <dbReference type="Proteomes" id="UP000683511"/>
    </source>
</evidence>
<gene>
    <name evidence="1" type="ORF">B6N60_04594</name>
</gene>
<keyword evidence="2" id="KW-1185">Reference proteome</keyword>
<reference evidence="1" key="1">
    <citation type="submission" date="2017-04" db="EMBL/GenBank/DDBJ databases">
        <title>Genome deletions in a multicellular cyanobacterial endosymbiont for morphological adaptation in marine diatoms.</title>
        <authorList>
            <person name="Wang Y."/>
            <person name="Gao H."/>
            <person name="Li R."/>
            <person name="Xu X."/>
        </authorList>
    </citation>
    <scope>NUCLEOTIDE SEQUENCE</scope>
    <source>
        <strain evidence="1">FACHB 800</strain>
    </source>
</reference>
<dbReference type="AlphaFoldDB" id="A0A975Y727"/>
<evidence type="ECO:0000313" key="1">
    <source>
        <dbReference type="EMBL" id="QXE25874.1"/>
    </source>
</evidence>
<dbReference type="EMBL" id="CP021056">
    <property type="protein sequence ID" value="QXE25874.1"/>
    <property type="molecule type" value="Genomic_DNA"/>
</dbReference>
<organism evidence="1 2">
    <name type="scientific">Richelia sinica FACHB-800</name>
    <dbReference type="NCBI Taxonomy" id="1357546"/>
    <lineage>
        <taxon>Bacteria</taxon>
        <taxon>Bacillati</taxon>
        <taxon>Cyanobacteriota</taxon>
        <taxon>Cyanophyceae</taxon>
        <taxon>Nostocales</taxon>
        <taxon>Nostocaceae</taxon>
        <taxon>Richelia</taxon>
    </lineage>
</organism>
<dbReference type="Proteomes" id="UP000683511">
    <property type="component" value="Chromosome"/>
</dbReference>
<name>A0A975Y727_9NOST</name>
<accession>A0A975Y727</accession>
<proteinExistence type="predicted"/>
<sequence length="157" mass="18314">MVQPSSLIPSGIRMMTKATLNTQNPEITKNYIAHLLQQLTEDYKNTKEERKKLASLSPVSDEEFTVLEEIELLTVDIRGYASQIQARGRIENEQQAIERLQTMHVFDVPAIAQFYFVKNGDYKQIKVYIRMLDYLRLLILEYLRSCQNLQQESAQIE</sequence>
<protein>
    <submittedName>
        <fullName evidence="1">Uncharacterized protein</fullName>
    </submittedName>
</protein>